<keyword evidence="3" id="KW-1185">Reference proteome</keyword>
<accession>A0ABQ8TZU2</accession>
<dbReference type="Proteomes" id="UP001148838">
    <property type="component" value="Unassembled WGS sequence"/>
</dbReference>
<evidence type="ECO:0000313" key="3">
    <source>
        <dbReference type="Proteomes" id="UP001148838"/>
    </source>
</evidence>
<organism evidence="2 3">
    <name type="scientific">Periplaneta americana</name>
    <name type="common">American cockroach</name>
    <name type="synonym">Blatta americana</name>
    <dbReference type="NCBI Taxonomy" id="6978"/>
    <lineage>
        <taxon>Eukaryota</taxon>
        <taxon>Metazoa</taxon>
        <taxon>Ecdysozoa</taxon>
        <taxon>Arthropoda</taxon>
        <taxon>Hexapoda</taxon>
        <taxon>Insecta</taxon>
        <taxon>Pterygota</taxon>
        <taxon>Neoptera</taxon>
        <taxon>Polyneoptera</taxon>
        <taxon>Dictyoptera</taxon>
        <taxon>Blattodea</taxon>
        <taxon>Blattoidea</taxon>
        <taxon>Blattidae</taxon>
        <taxon>Blattinae</taxon>
        <taxon>Periplaneta</taxon>
    </lineage>
</organism>
<dbReference type="EMBL" id="JAJSOF020000001">
    <property type="protein sequence ID" value="KAJ4451366.1"/>
    <property type="molecule type" value="Genomic_DNA"/>
</dbReference>
<dbReference type="InterPro" id="IPR049012">
    <property type="entry name" value="Mutator_transp_dom"/>
</dbReference>
<sequence>MAGLCEGGNEPPGSLKAKKTTYNMINQRILDATSAVANESISMAAEEEARLTNSRDVSVSCDEEDENKPQEIEGLNEREKLSDGKTLGGRNRLTDAVINTLTVYYGNAIRANCGSVDNMRTAIWAIWYHKMSSDHNPVHNFCPKGLESWCPYQRAVEEKTVDSYKHKNNLAPAIMEAIKPVFKNLVSTDLLKRCVGGFTQNNNESLNSKIWKICPKVGFAGHKIVKVAVNDAVIGKYCLQALEEQDTTRIQSANKRALQATKEAKKCRKRLRLEIEAKVSDKEGVVYAAGEF</sequence>
<name>A0ABQ8TZU2_PERAM</name>
<dbReference type="Pfam" id="PF20700">
    <property type="entry name" value="Mutator"/>
    <property type="match status" value="1"/>
</dbReference>
<reference evidence="2 3" key="1">
    <citation type="journal article" date="2022" name="Allergy">
        <title>Genome assembly and annotation of Periplaneta americana reveal a comprehensive cockroach allergen profile.</title>
        <authorList>
            <person name="Wang L."/>
            <person name="Xiong Q."/>
            <person name="Saelim N."/>
            <person name="Wang L."/>
            <person name="Nong W."/>
            <person name="Wan A.T."/>
            <person name="Shi M."/>
            <person name="Liu X."/>
            <person name="Cao Q."/>
            <person name="Hui J.H.L."/>
            <person name="Sookrung N."/>
            <person name="Leung T.F."/>
            <person name="Tungtrongchitr A."/>
            <person name="Tsui S.K.W."/>
        </authorList>
    </citation>
    <scope>NUCLEOTIDE SEQUENCE [LARGE SCALE GENOMIC DNA]</scope>
    <source>
        <strain evidence="2">PWHHKU_190912</strain>
    </source>
</reference>
<protein>
    <recommendedName>
        <fullName evidence="1">Mutator-like transposase domain-containing protein</fullName>
    </recommendedName>
</protein>
<gene>
    <name evidence="2" type="ORF">ANN_02828</name>
</gene>
<feature type="domain" description="Mutator-like transposase" evidence="1">
    <location>
        <begin position="83"/>
        <end position="150"/>
    </location>
</feature>
<evidence type="ECO:0000313" key="2">
    <source>
        <dbReference type="EMBL" id="KAJ4451366.1"/>
    </source>
</evidence>
<comment type="caution">
    <text evidence="2">The sequence shown here is derived from an EMBL/GenBank/DDBJ whole genome shotgun (WGS) entry which is preliminary data.</text>
</comment>
<evidence type="ECO:0000259" key="1">
    <source>
        <dbReference type="Pfam" id="PF20700"/>
    </source>
</evidence>
<proteinExistence type="predicted"/>